<dbReference type="Pfam" id="PF07350">
    <property type="entry name" value="Gig2-like"/>
    <property type="match status" value="1"/>
</dbReference>
<dbReference type="PANTHER" id="PTHR30613:SF1">
    <property type="entry name" value="DUF1479 DOMAIN PROTEIN (AFU_ORTHOLOGUE AFUA_5G09280)"/>
    <property type="match status" value="1"/>
</dbReference>
<dbReference type="OrthoDB" id="8249012at2759"/>
<dbReference type="AlphaFoldDB" id="A0A1V8SDA8"/>
<accession>A0A1V8SDA8</accession>
<name>A0A1V8SDA8_9PEZI</name>
<protein>
    <recommendedName>
        <fullName evidence="3">DUF1479 domain protein</fullName>
    </recommendedName>
</protein>
<evidence type="ECO:0000313" key="1">
    <source>
        <dbReference type="EMBL" id="OQN96801.1"/>
    </source>
</evidence>
<dbReference type="SUPFAM" id="SSF51197">
    <property type="entry name" value="Clavaminate synthase-like"/>
    <property type="match status" value="1"/>
</dbReference>
<dbReference type="STRING" id="1507870.A0A1V8SDA8"/>
<dbReference type="Proteomes" id="UP000192596">
    <property type="component" value="Unassembled WGS sequence"/>
</dbReference>
<dbReference type="Gene3D" id="2.60.120.330">
    <property type="entry name" value="B-lactam Antibiotic, Isopenicillin N Synthase, Chain"/>
    <property type="match status" value="1"/>
</dbReference>
<evidence type="ECO:0008006" key="3">
    <source>
        <dbReference type="Google" id="ProtNLM"/>
    </source>
</evidence>
<comment type="caution">
    <text evidence="1">The sequence shown here is derived from an EMBL/GenBank/DDBJ whole genome shotgun (WGS) entry which is preliminary data.</text>
</comment>
<evidence type="ECO:0000313" key="2">
    <source>
        <dbReference type="Proteomes" id="UP000192596"/>
    </source>
</evidence>
<keyword evidence="2" id="KW-1185">Reference proteome</keyword>
<dbReference type="PANTHER" id="PTHR30613">
    <property type="entry name" value="UNCHARACTERIZED PROTEIN YBIU-RELATED"/>
    <property type="match status" value="1"/>
</dbReference>
<dbReference type="EMBL" id="NAJO01000061">
    <property type="protein sequence ID" value="OQN96801.1"/>
    <property type="molecule type" value="Genomic_DNA"/>
</dbReference>
<organism evidence="1 2">
    <name type="scientific">Cryoendolithus antarcticus</name>
    <dbReference type="NCBI Taxonomy" id="1507870"/>
    <lineage>
        <taxon>Eukaryota</taxon>
        <taxon>Fungi</taxon>
        <taxon>Dikarya</taxon>
        <taxon>Ascomycota</taxon>
        <taxon>Pezizomycotina</taxon>
        <taxon>Dothideomycetes</taxon>
        <taxon>Dothideomycetidae</taxon>
        <taxon>Cladosporiales</taxon>
        <taxon>Cladosporiaceae</taxon>
        <taxon>Cryoendolithus</taxon>
    </lineage>
</organism>
<gene>
    <name evidence="1" type="ORF">B0A48_17361</name>
</gene>
<proteinExistence type="predicted"/>
<dbReference type="InParanoid" id="A0A1V8SDA8"/>
<reference evidence="2" key="1">
    <citation type="submission" date="2017-03" db="EMBL/GenBank/DDBJ databases">
        <title>Genomes of endolithic fungi from Antarctica.</title>
        <authorList>
            <person name="Coleine C."/>
            <person name="Masonjones S."/>
            <person name="Stajich J.E."/>
        </authorList>
    </citation>
    <scope>NUCLEOTIDE SEQUENCE [LARGE SCALE GENOMIC DNA]</scope>
    <source>
        <strain evidence="2">CCFEE 5527</strain>
    </source>
</reference>
<dbReference type="InterPro" id="IPR027443">
    <property type="entry name" value="IPNS-like_sf"/>
</dbReference>
<dbReference type="InterPro" id="IPR010856">
    <property type="entry name" value="Gig2-like"/>
</dbReference>
<sequence>MATAINTTRALWRAGCRRGPVSRSRSARSLATAATEKREGDISDAFASLSGKGFSPLDPRFAAVKQQLVAGREDALQASWIRLLKSLQEETALIAEQGSKAIPEIDYQDITSPSAEFRAAHRKRGVAVIRDVISDDEVLAMKDELRSYIAANPHTKAFPPENPQVFELYWSPAQIKARSHPNLLKAQQFLMKFWHSKDPNALVSTRHPAIYADRLRMRLPGDARFALGPHVDGGSCERWEETGYGRGKVYADIWRGDWESYDPWESSCRLPVVSDLYQGVGACSMFRMFQGWLSVSTTGPYQGTLLVNPLLRHSTAYFLLRPFFSPRNADPASSNYLAPSNWPLDLSSTNSWLQGASQGHGQELRPELHPHLKLDETMIHMPEVHPGDYVSWHCDTIHAVDKVHSGSSDSSVMYIPTCPLTLSNAEYLARQRRAFLDGTPSPDFGGGVGESQHVGRMGVEDVRKVDEGAGMRGMGLREFDDGEGGLSNGEREVVARANKILGFYD</sequence>